<organism evidence="1 2">
    <name type="scientific">Fibrella forsythiae</name>
    <dbReference type="NCBI Taxonomy" id="2817061"/>
    <lineage>
        <taxon>Bacteria</taxon>
        <taxon>Pseudomonadati</taxon>
        <taxon>Bacteroidota</taxon>
        <taxon>Cytophagia</taxon>
        <taxon>Cytophagales</taxon>
        <taxon>Spirosomataceae</taxon>
        <taxon>Fibrella</taxon>
    </lineage>
</organism>
<evidence type="ECO:0000313" key="2">
    <source>
        <dbReference type="Proteomes" id="UP000664628"/>
    </source>
</evidence>
<accession>A0ABS3JBE2</accession>
<dbReference type="EMBL" id="JAFMYW010000001">
    <property type="protein sequence ID" value="MBO0947301.1"/>
    <property type="molecule type" value="Genomic_DNA"/>
</dbReference>
<dbReference type="Proteomes" id="UP000664628">
    <property type="component" value="Unassembled WGS sequence"/>
</dbReference>
<dbReference type="RefSeq" id="WP_207327217.1">
    <property type="nucleotide sequence ID" value="NZ_JAFMYW010000001.1"/>
</dbReference>
<reference evidence="1 2" key="1">
    <citation type="submission" date="2021-03" db="EMBL/GenBank/DDBJ databases">
        <title>Fibrella sp. HMF5405 genome sequencing and assembly.</title>
        <authorList>
            <person name="Kang H."/>
            <person name="Kim H."/>
            <person name="Bae S."/>
            <person name="Joh K."/>
        </authorList>
    </citation>
    <scope>NUCLEOTIDE SEQUENCE [LARGE SCALE GENOMIC DNA]</scope>
    <source>
        <strain evidence="1 2">HMF5405</strain>
    </source>
</reference>
<evidence type="ECO:0008006" key="3">
    <source>
        <dbReference type="Google" id="ProtNLM"/>
    </source>
</evidence>
<comment type="caution">
    <text evidence="1">The sequence shown here is derived from an EMBL/GenBank/DDBJ whole genome shotgun (WGS) entry which is preliminary data.</text>
</comment>
<gene>
    <name evidence="1" type="ORF">J2I46_01820</name>
</gene>
<keyword evidence="2" id="KW-1185">Reference proteome</keyword>
<sequence>MIKLVLSAKMLANMIMAERSRCLKSFFEFVKSFWGVIIKEKPIYNWHIPFICEELQKLTVFIKDRLAKPYDLLINIPPGTTKTSIVTILWPAWLWAIDPTIRVISNSYAGKLSVEHAVKTRDIIYSDLFKQLFPEVRIRRDKAGKASYTNTKGGDRNTTSSGGAITGFHGHVIINDDPLNPKQALSDELRNTANEHTKTLSSRKVDKENTPVVTIMQRLHADDVTGFLLKKKEDNIRHICLPAEDGPNVKPAELRKFYVDGLLDPRRLNRKVLAEAKVDLGSREYAGQFDQTPSVEGGNIVKEEWFKFVSRETFNRMRKTEPIIFFGDTAFTDKQENDPSGLLATCRIGNDLFILDYTTVRLEFPEFLKFLPTYVRAQGYTETSTIRIEPKTAGLPTVQSIKRETKLNITYTPSPNDSKLVRLNAVTPKIEVGRVYLISGVWNEAFVTEVCGFPTQPHDEAVDLISYAIEYHLKGSTTQDNAAKAASMLG</sequence>
<protein>
    <recommendedName>
        <fullName evidence="3">Terminase large subunit gp17-like C-terminal domain-containing protein</fullName>
    </recommendedName>
</protein>
<evidence type="ECO:0000313" key="1">
    <source>
        <dbReference type="EMBL" id="MBO0947301.1"/>
    </source>
</evidence>
<name>A0ABS3JBE2_9BACT</name>
<proteinExistence type="predicted"/>